<dbReference type="SFLD" id="SFLDF00562">
    <property type="entry name" value="HemN-like__clustered_with_heat"/>
    <property type="match status" value="1"/>
</dbReference>
<feature type="domain" description="Radical SAM core" evidence="8">
    <location>
        <begin position="1"/>
        <end position="235"/>
    </location>
</feature>
<dbReference type="Pfam" id="PF04055">
    <property type="entry name" value="Radical_SAM"/>
    <property type="match status" value="1"/>
</dbReference>
<accession>A0A3B1CL91</accession>
<keyword evidence="3" id="KW-0949">S-adenosyl-L-methionine</keyword>
<reference evidence="9" key="1">
    <citation type="submission" date="2018-06" db="EMBL/GenBank/DDBJ databases">
        <authorList>
            <person name="Zhirakovskaya E."/>
        </authorList>
    </citation>
    <scope>NUCLEOTIDE SEQUENCE</scope>
</reference>
<keyword evidence="6" id="KW-0411">Iron-sulfur</keyword>
<dbReference type="PANTHER" id="PTHR13932">
    <property type="entry name" value="COPROPORPHYRINIGEN III OXIDASE"/>
    <property type="match status" value="1"/>
</dbReference>
<dbReference type="PANTHER" id="PTHR13932:SF5">
    <property type="entry name" value="RADICAL S-ADENOSYL METHIONINE DOMAIN-CONTAINING PROTEIN 1, MITOCHONDRIAL"/>
    <property type="match status" value="1"/>
</dbReference>
<keyword evidence="4" id="KW-0479">Metal-binding</keyword>
<keyword evidence="2" id="KW-0349">Heme</keyword>
<evidence type="ECO:0000256" key="6">
    <source>
        <dbReference type="ARBA" id="ARBA00023014"/>
    </source>
</evidence>
<dbReference type="GO" id="GO:0004109">
    <property type="term" value="F:coproporphyrinogen oxidase activity"/>
    <property type="evidence" value="ECO:0007669"/>
    <property type="project" value="InterPro"/>
</dbReference>
<organism evidence="9">
    <name type="scientific">hydrothermal vent metagenome</name>
    <dbReference type="NCBI Taxonomy" id="652676"/>
    <lineage>
        <taxon>unclassified sequences</taxon>
        <taxon>metagenomes</taxon>
        <taxon>ecological metagenomes</taxon>
    </lineage>
</organism>
<dbReference type="InterPro" id="IPR010723">
    <property type="entry name" value="HemN_C"/>
</dbReference>
<evidence type="ECO:0000256" key="7">
    <source>
        <dbReference type="ARBA" id="ARBA00023186"/>
    </source>
</evidence>
<dbReference type="InterPro" id="IPR006638">
    <property type="entry name" value="Elp3/MiaA/NifB-like_rSAM"/>
</dbReference>
<evidence type="ECO:0000259" key="8">
    <source>
        <dbReference type="PROSITE" id="PS51918"/>
    </source>
</evidence>
<evidence type="ECO:0000256" key="5">
    <source>
        <dbReference type="ARBA" id="ARBA00023004"/>
    </source>
</evidence>
<dbReference type="GO" id="GO:0051539">
    <property type="term" value="F:4 iron, 4 sulfur cluster binding"/>
    <property type="evidence" value="ECO:0007669"/>
    <property type="project" value="InterPro"/>
</dbReference>
<dbReference type="SMART" id="SM00729">
    <property type="entry name" value="Elp3"/>
    <property type="match status" value="1"/>
</dbReference>
<evidence type="ECO:0000256" key="2">
    <source>
        <dbReference type="ARBA" id="ARBA00022617"/>
    </source>
</evidence>
<comment type="similarity">
    <text evidence="1">Belongs to the anaerobic coproporphyrinogen-III oxidase family. HemW subfamily.</text>
</comment>
<dbReference type="InterPro" id="IPR007197">
    <property type="entry name" value="rSAM"/>
</dbReference>
<dbReference type="NCBIfam" id="TIGR00539">
    <property type="entry name" value="hemN_rel"/>
    <property type="match status" value="1"/>
</dbReference>
<dbReference type="InterPro" id="IPR058240">
    <property type="entry name" value="rSAM_sf"/>
</dbReference>
<protein>
    <submittedName>
        <fullName evidence="9">Hypothetical radical SAM family enzyme in heat shock gene cluster, similarity with CPO of BS HemN-type</fullName>
    </submittedName>
</protein>
<dbReference type="SFLD" id="SFLDF00288">
    <property type="entry name" value="HemN-like__clustered_with_nucl"/>
    <property type="match status" value="1"/>
</dbReference>
<dbReference type="SFLD" id="SFLDG01065">
    <property type="entry name" value="anaerobic_coproporphyrinogen-I"/>
    <property type="match status" value="1"/>
</dbReference>
<dbReference type="PROSITE" id="PS51918">
    <property type="entry name" value="RADICAL_SAM"/>
    <property type="match status" value="1"/>
</dbReference>
<dbReference type="EMBL" id="UOGG01000135">
    <property type="protein sequence ID" value="VAX30919.1"/>
    <property type="molecule type" value="Genomic_DNA"/>
</dbReference>
<evidence type="ECO:0000313" key="9">
    <source>
        <dbReference type="EMBL" id="VAX30919.1"/>
    </source>
</evidence>
<dbReference type="InterPro" id="IPR034505">
    <property type="entry name" value="Coproporphyrinogen-III_oxidase"/>
</dbReference>
<keyword evidence="7" id="KW-0143">Chaperone</keyword>
<proteinExistence type="inferred from homology"/>
<dbReference type="GO" id="GO:0005737">
    <property type="term" value="C:cytoplasm"/>
    <property type="evidence" value="ECO:0007669"/>
    <property type="project" value="InterPro"/>
</dbReference>
<dbReference type="Gene3D" id="3.20.20.70">
    <property type="entry name" value="Aldolase class I"/>
    <property type="match status" value="1"/>
</dbReference>
<sequence>MNSLGLYIHIPYCLHKCGYCDFNSHKINPEEMDSYVAALLLEMEHYSRNLTKDKQIVTIFLGGGTPTTLDIHLLEEILQTIRNRFDVSDDCEITFEANPATVSLEPLQKMRTAGYNRISIGVQSFHEPELKLLDRIHSEDEIHMTVDRAREAGFDNLSLDLMFALPGQTMASWEDNLQQALSKNPEHLSTYNLTIEPETAFHTLQAKGKLTLPPDDNQLEFYKKSIQTLTEAGYQHYEISNFCKSGKECQHNLIYWNNGDTLGLGAGASSFLGGIRFKNYNLPARYIREIEATNTAVEFREQLKPSQAMGETLMLGLRLREGMNIRPFEERFQTSFHETYDQVISSLTEKNLITLNNNRIALSAKGLFLADTVILEFMP</sequence>
<gene>
    <name evidence="9" type="ORF">MNBD_NITROSPINAE05-155</name>
</gene>
<dbReference type="SFLD" id="SFLDG01082">
    <property type="entry name" value="B12-binding_domain_containing"/>
    <property type="match status" value="1"/>
</dbReference>
<evidence type="ECO:0000256" key="1">
    <source>
        <dbReference type="ARBA" id="ARBA00006100"/>
    </source>
</evidence>
<dbReference type="Pfam" id="PF06969">
    <property type="entry name" value="HemN_C"/>
    <property type="match status" value="1"/>
</dbReference>
<dbReference type="GO" id="GO:0006779">
    <property type="term" value="P:porphyrin-containing compound biosynthetic process"/>
    <property type="evidence" value="ECO:0007669"/>
    <property type="project" value="InterPro"/>
</dbReference>
<dbReference type="CDD" id="cd01335">
    <property type="entry name" value="Radical_SAM"/>
    <property type="match status" value="1"/>
</dbReference>
<evidence type="ECO:0000256" key="4">
    <source>
        <dbReference type="ARBA" id="ARBA00022723"/>
    </source>
</evidence>
<name>A0A3B1CL91_9ZZZZ</name>
<keyword evidence="9" id="KW-0346">Stress response</keyword>
<dbReference type="SFLD" id="SFLDS00029">
    <property type="entry name" value="Radical_SAM"/>
    <property type="match status" value="1"/>
</dbReference>
<evidence type="ECO:0000256" key="3">
    <source>
        <dbReference type="ARBA" id="ARBA00022691"/>
    </source>
</evidence>
<keyword evidence="5" id="KW-0408">Iron</keyword>
<dbReference type="AlphaFoldDB" id="A0A3B1CL91"/>
<dbReference type="InterPro" id="IPR013785">
    <property type="entry name" value="Aldolase_TIM"/>
</dbReference>
<dbReference type="GO" id="GO:0046872">
    <property type="term" value="F:metal ion binding"/>
    <property type="evidence" value="ECO:0007669"/>
    <property type="project" value="UniProtKB-KW"/>
</dbReference>
<dbReference type="InterPro" id="IPR004559">
    <property type="entry name" value="HemW-like"/>
</dbReference>
<dbReference type="SUPFAM" id="SSF102114">
    <property type="entry name" value="Radical SAM enzymes"/>
    <property type="match status" value="1"/>
</dbReference>